<dbReference type="PROSITE" id="PS51186">
    <property type="entry name" value="GNAT"/>
    <property type="match status" value="1"/>
</dbReference>
<dbReference type="Gene3D" id="3.40.630.30">
    <property type="match status" value="1"/>
</dbReference>
<keyword evidence="1 4" id="KW-0808">Transferase</keyword>
<protein>
    <submittedName>
        <fullName evidence="4">N-acetyltransferase</fullName>
    </submittedName>
</protein>
<evidence type="ECO:0000259" key="3">
    <source>
        <dbReference type="PROSITE" id="PS51186"/>
    </source>
</evidence>
<dbReference type="OrthoDB" id="3174517at2"/>
<dbReference type="PANTHER" id="PTHR43877:SF2">
    <property type="entry name" value="AMINOALKYLPHOSPHONATE N-ACETYLTRANSFERASE-RELATED"/>
    <property type="match status" value="1"/>
</dbReference>
<comment type="caution">
    <text evidence="4">The sequence shown here is derived from an EMBL/GenBank/DDBJ whole genome shotgun (WGS) entry which is preliminary data.</text>
</comment>
<dbReference type="PANTHER" id="PTHR43877">
    <property type="entry name" value="AMINOALKYLPHOSPHONATE N-ACETYLTRANSFERASE-RELATED-RELATED"/>
    <property type="match status" value="1"/>
</dbReference>
<keyword evidence="5" id="KW-1185">Reference proteome</keyword>
<name>A0A4Y3QWI6_STRCI</name>
<dbReference type="EMBL" id="BJMM01000004">
    <property type="protein sequence ID" value="GEB48778.1"/>
    <property type="molecule type" value="Genomic_DNA"/>
</dbReference>
<dbReference type="GO" id="GO:0016747">
    <property type="term" value="F:acyltransferase activity, transferring groups other than amino-acyl groups"/>
    <property type="evidence" value="ECO:0007669"/>
    <property type="project" value="InterPro"/>
</dbReference>
<dbReference type="SUPFAM" id="SSF55729">
    <property type="entry name" value="Acyl-CoA N-acyltransferases (Nat)"/>
    <property type="match status" value="1"/>
</dbReference>
<proteinExistence type="predicted"/>
<accession>A0A4Y3QWI6</accession>
<dbReference type="RefSeq" id="WP_086815929.1">
    <property type="nucleotide sequence ID" value="NZ_BJMM01000004.1"/>
</dbReference>
<sequence length="185" mass="19480">MHWTIAPTPVDSPEAAATIRGYVAELADRYYGRPATAEEVDEALGEEPDAGMAPPHGLFLLARTRGGTDADAGRDGSGSGAGTVAVGGVVGVVGCVGVQLLDAETAELRRVWVAPPVRGCGLADLLLAAAEGAARELGAGLMRLDTRRDLVEAKRLYVRHGYTETPPYNDSPYADHWFAKSLRLP</sequence>
<reference evidence="4 5" key="1">
    <citation type="submission" date="2019-06" db="EMBL/GenBank/DDBJ databases">
        <title>Whole genome shotgun sequence of Streptomyces cacaoi subsp. cacaoi NBRC 12748.</title>
        <authorList>
            <person name="Hosoyama A."/>
            <person name="Uohara A."/>
            <person name="Ohji S."/>
            <person name="Ichikawa N."/>
        </authorList>
    </citation>
    <scope>NUCLEOTIDE SEQUENCE [LARGE SCALE GENOMIC DNA]</scope>
    <source>
        <strain evidence="4 5">NBRC 12748</strain>
    </source>
</reference>
<dbReference type="InterPro" id="IPR016181">
    <property type="entry name" value="Acyl_CoA_acyltransferase"/>
</dbReference>
<dbReference type="InterPro" id="IPR000182">
    <property type="entry name" value="GNAT_dom"/>
</dbReference>
<evidence type="ECO:0000313" key="5">
    <source>
        <dbReference type="Proteomes" id="UP000319210"/>
    </source>
</evidence>
<dbReference type="Proteomes" id="UP000319210">
    <property type="component" value="Unassembled WGS sequence"/>
</dbReference>
<dbReference type="Pfam" id="PF00583">
    <property type="entry name" value="Acetyltransf_1"/>
    <property type="match status" value="1"/>
</dbReference>
<keyword evidence="2" id="KW-0012">Acyltransferase</keyword>
<gene>
    <name evidence="4" type="ORF">SCA03_13290</name>
</gene>
<organism evidence="4 5">
    <name type="scientific">Streptomyces cacaoi</name>
    <dbReference type="NCBI Taxonomy" id="1898"/>
    <lineage>
        <taxon>Bacteria</taxon>
        <taxon>Bacillati</taxon>
        <taxon>Actinomycetota</taxon>
        <taxon>Actinomycetes</taxon>
        <taxon>Kitasatosporales</taxon>
        <taxon>Streptomycetaceae</taxon>
        <taxon>Streptomyces</taxon>
    </lineage>
</organism>
<evidence type="ECO:0000313" key="4">
    <source>
        <dbReference type="EMBL" id="GEB48778.1"/>
    </source>
</evidence>
<dbReference type="AlphaFoldDB" id="A0A4Y3QWI6"/>
<feature type="domain" description="N-acetyltransferase" evidence="3">
    <location>
        <begin position="30"/>
        <end position="185"/>
    </location>
</feature>
<evidence type="ECO:0000256" key="1">
    <source>
        <dbReference type="ARBA" id="ARBA00022679"/>
    </source>
</evidence>
<evidence type="ECO:0000256" key="2">
    <source>
        <dbReference type="ARBA" id="ARBA00023315"/>
    </source>
</evidence>
<dbReference type="InterPro" id="IPR050832">
    <property type="entry name" value="Bact_Acetyltransf"/>
</dbReference>